<gene>
    <name evidence="16" type="ORF">UCRPC4_g02009</name>
</gene>
<evidence type="ECO:0000256" key="3">
    <source>
        <dbReference type="ARBA" id="ARBA00009469"/>
    </source>
</evidence>
<comment type="subunit">
    <text evidence="4">Monomer.</text>
</comment>
<sequence>MAEESKDPAKQPSVVQNEESEAEEVIDSKVEDSAALADPSAPSLKKKIKKKLKKASGGASSESGSGSQLSTRAVGELLEKNPQLQDQIGGMDKAKALEMLKKMDLGELLTGMSLNGKNQKDMSNHKFWATQPVRRFDDKADAESGPISVIKPEEVRKEPYGLPKGYEWCTLDLEKENEVKELYELLTFHYVEDDNAMFRFKYSQSFLNWALRSPGWKREWHVGVRTSESKKLVASICGVPTRLRVRNDVVPVTEINFLCIHKRLRSQRLAPMLIREVTRRCYLEGIYQAVYTAGVVLPTPVSSCRYYHRSLDWLKLYEVGFSPLPPNSTKARMISRNQLPGNTSTPGLRPMEKKDVTSVLDLLNRFLERYEFAQELTADEIEHWLVNAEKPEDQVVYSFVVEQDGKITDFTSFYSLESSVIKKEKYESVKAAYLFYYASESVFKDGPGAEKQYKERLTTLMQDALIEAKRAKFDVFNALTLHDNPLFLEQLKFGAGDGMLHYYLYNYRTPPIVGGINERNLPDEKKMGGVGMVLL</sequence>
<keyword evidence="7" id="KW-0963">Cytoplasm</keyword>
<evidence type="ECO:0000256" key="9">
    <source>
        <dbReference type="ARBA" id="ARBA00023315"/>
    </source>
</evidence>
<dbReference type="PANTHER" id="PTHR11377:SF5">
    <property type="entry name" value="GLYCYLPEPTIDE N-TETRADECANOYLTRANSFERASE"/>
    <property type="match status" value="1"/>
</dbReference>
<evidence type="ECO:0000313" key="16">
    <source>
        <dbReference type="EMBL" id="KKY25203.1"/>
    </source>
</evidence>
<evidence type="ECO:0000256" key="5">
    <source>
        <dbReference type="ARBA" id="ARBA00012923"/>
    </source>
</evidence>
<evidence type="ECO:0000256" key="2">
    <source>
        <dbReference type="ARBA" id="ARBA00004496"/>
    </source>
</evidence>
<protein>
    <recommendedName>
        <fullName evidence="6 11">Glycylpeptide N-tetradecanoyltransferase</fullName>
        <ecNumber evidence="5 11">2.3.1.97</ecNumber>
    </recommendedName>
</protein>
<dbReference type="EMBL" id="LCWF01000047">
    <property type="protein sequence ID" value="KKY25203.1"/>
    <property type="molecule type" value="Genomic_DNA"/>
</dbReference>
<comment type="subcellular location">
    <subcellularLocation>
        <location evidence="2">Cytoplasm</location>
    </subcellularLocation>
</comment>
<dbReference type="Gene3D" id="3.40.630.30">
    <property type="match status" value="2"/>
</dbReference>
<dbReference type="InterPro" id="IPR022678">
    <property type="entry name" value="NMT_CS"/>
</dbReference>
<dbReference type="InterPro" id="IPR016181">
    <property type="entry name" value="Acyl_CoA_acyltransferase"/>
</dbReference>
<evidence type="ECO:0000259" key="15">
    <source>
        <dbReference type="Pfam" id="PF02799"/>
    </source>
</evidence>
<dbReference type="Pfam" id="PF01233">
    <property type="entry name" value="NMT"/>
    <property type="match status" value="1"/>
</dbReference>
<dbReference type="Pfam" id="PF02799">
    <property type="entry name" value="NMT_C"/>
    <property type="match status" value="1"/>
</dbReference>
<dbReference type="InterPro" id="IPR022677">
    <property type="entry name" value="NMT_C"/>
</dbReference>
<dbReference type="FunFam" id="3.40.630.30:FF:000042">
    <property type="entry name" value="Glycylpeptide N-tetradecanoyltransferase"/>
    <property type="match status" value="1"/>
</dbReference>
<keyword evidence="9 11" id="KW-0012">Acyltransferase</keyword>
<dbReference type="PIRSF" id="PIRSF015892">
    <property type="entry name" value="N-myristl_transf"/>
    <property type="match status" value="1"/>
</dbReference>
<dbReference type="SUPFAM" id="SSF55729">
    <property type="entry name" value="Acyl-CoA N-acyltransferases (Nat)"/>
    <property type="match status" value="2"/>
</dbReference>
<evidence type="ECO:0000256" key="13">
    <source>
        <dbReference type="SAM" id="MobiDB-lite"/>
    </source>
</evidence>
<reference evidence="16 17" key="2">
    <citation type="submission" date="2015-05" db="EMBL/GenBank/DDBJ databases">
        <authorList>
            <person name="Morales-Cruz A."/>
            <person name="Amrine K.C."/>
            <person name="Cantu D."/>
        </authorList>
    </citation>
    <scope>NUCLEOTIDE SEQUENCE [LARGE SCALE GENOMIC DNA]</scope>
    <source>
        <strain evidence="16">UCRPC4</strain>
    </source>
</reference>
<evidence type="ECO:0000256" key="7">
    <source>
        <dbReference type="ARBA" id="ARBA00022490"/>
    </source>
</evidence>
<name>A0A0G2GP98_PHACM</name>
<feature type="region of interest" description="Disordered" evidence="13">
    <location>
        <begin position="1"/>
        <end position="71"/>
    </location>
</feature>
<feature type="domain" description="Glycylpeptide N-tetradecanoyltransferase N-terminal" evidence="14">
    <location>
        <begin position="150"/>
        <end position="304"/>
    </location>
</feature>
<feature type="compositionally biased region" description="Basic residues" evidence="13">
    <location>
        <begin position="44"/>
        <end position="54"/>
    </location>
</feature>
<keyword evidence="8 11" id="KW-0808">Transferase</keyword>
<feature type="compositionally biased region" description="Low complexity" evidence="13">
    <location>
        <begin position="33"/>
        <end position="43"/>
    </location>
</feature>
<evidence type="ECO:0000256" key="12">
    <source>
        <dbReference type="RuleBase" id="RU004178"/>
    </source>
</evidence>
<evidence type="ECO:0000313" key="17">
    <source>
        <dbReference type="Proteomes" id="UP000053317"/>
    </source>
</evidence>
<evidence type="ECO:0000256" key="11">
    <source>
        <dbReference type="RuleBase" id="RU000586"/>
    </source>
</evidence>
<evidence type="ECO:0000256" key="4">
    <source>
        <dbReference type="ARBA" id="ARBA00011245"/>
    </source>
</evidence>
<dbReference type="OrthoDB" id="60315at2759"/>
<dbReference type="PROSITE" id="PS00976">
    <property type="entry name" value="NMT_2"/>
    <property type="match status" value="1"/>
</dbReference>
<dbReference type="InterPro" id="IPR000903">
    <property type="entry name" value="NMT"/>
</dbReference>
<keyword evidence="17" id="KW-1185">Reference proteome</keyword>
<evidence type="ECO:0000256" key="6">
    <source>
        <dbReference type="ARBA" id="ARBA00022240"/>
    </source>
</evidence>
<dbReference type="GO" id="GO:0005829">
    <property type="term" value="C:cytosol"/>
    <property type="evidence" value="ECO:0007669"/>
    <property type="project" value="EnsemblFungi"/>
</dbReference>
<evidence type="ECO:0000256" key="1">
    <source>
        <dbReference type="ARBA" id="ARBA00003900"/>
    </source>
</evidence>
<dbReference type="PROSITE" id="PS00975">
    <property type="entry name" value="NMT_1"/>
    <property type="match status" value="1"/>
</dbReference>
<comment type="function">
    <text evidence="1 11">Adds a myristoyl group to the N-terminal glycine residue of certain cellular proteins.</text>
</comment>
<reference evidence="16 17" key="1">
    <citation type="submission" date="2015-05" db="EMBL/GenBank/DDBJ databases">
        <title>Distinctive expansion of gene families associated with plant cell wall degradation and secondary metabolism in the genomes of grapevine trunk pathogens.</title>
        <authorList>
            <person name="Lawrence D.P."/>
            <person name="Travadon R."/>
            <person name="Rolshausen P.E."/>
            <person name="Baumgartner K."/>
        </authorList>
    </citation>
    <scope>NUCLEOTIDE SEQUENCE [LARGE SCALE GENOMIC DNA]</scope>
    <source>
        <strain evidence="16">UCRPC4</strain>
    </source>
</reference>
<comment type="similarity">
    <text evidence="3 12">Belongs to the NMT family.</text>
</comment>
<dbReference type="PANTHER" id="PTHR11377">
    <property type="entry name" value="N-MYRISTOYL TRANSFERASE"/>
    <property type="match status" value="1"/>
</dbReference>
<dbReference type="GO" id="GO:0004379">
    <property type="term" value="F:glycylpeptide N-tetradecanoyltransferase activity"/>
    <property type="evidence" value="ECO:0007669"/>
    <property type="project" value="UniProtKB-EC"/>
</dbReference>
<accession>A0A0G2GP98</accession>
<evidence type="ECO:0000256" key="10">
    <source>
        <dbReference type="ARBA" id="ARBA00048276"/>
    </source>
</evidence>
<evidence type="ECO:0000259" key="14">
    <source>
        <dbReference type="Pfam" id="PF01233"/>
    </source>
</evidence>
<dbReference type="EC" id="2.3.1.97" evidence="5 11"/>
<organism evidence="16 17">
    <name type="scientific">Phaeomoniella chlamydospora</name>
    <name type="common">Phaeoacremonium chlamydosporum</name>
    <dbReference type="NCBI Taxonomy" id="158046"/>
    <lineage>
        <taxon>Eukaryota</taxon>
        <taxon>Fungi</taxon>
        <taxon>Dikarya</taxon>
        <taxon>Ascomycota</taxon>
        <taxon>Pezizomycotina</taxon>
        <taxon>Eurotiomycetes</taxon>
        <taxon>Chaetothyriomycetidae</taxon>
        <taxon>Phaeomoniellales</taxon>
        <taxon>Phaeomoniellaceae</taxon>
        <taxon>Phaeomoniella</taxon>
    </lineage>
</organism>
<feature type="compositionally biased region" description="Low complexity" evidence="13">
    <location>
        <begin position="55"/>
        <end position="70"/>
    </location>
</feature>
<dbReference type="FunFam" id="3.40.630.30:FF:000056">
    <property type="entry name" value="Glycylpeptide N-tetradecanoyltransferase"/>
    <property type="match status" value="1"/>
</dbReference>
<dbReference type="Proteomes" id="UP000053317">
    <property type="component" value="Unassembled WGS sequence"/>
</dbReference>
<evidence type="ECO:0000256" key="8">
    <source>
        <dbReference type="ARBA" id="ARBA00022679"/>
    </source>
</evidence>
<dbReference type="AlphaFoldDB" id="A0A0G2GP98"/>
<feature type="domain" description="Glycylpeptide N-tetradecanoyltransferase C-terminal" evidence="15">
    <location>
        <begin position="318"/>
        <end position="533"/>
    </location>
</feature>
<comment type="caution">
    <text evidence="16">The sequence shown here is derived from an EMBL/GenBank/DDBJ whole genome shotgun (WGS) entry which is preliminary data.</text>
</comment>
<comment type="catalytic activity">
    <reaction evidence="10 11">
        <text>N-terminal glycyl-[protein] + tetradecanoyl-CoA = N-tetradecanoylglycyl-[protein] + CoA + H(+)</text>
        <dbReference type="Rhea" id="RHEA:15521"/>
        <dbReference type="Rhea" id="RHEA-COMP:12666"/>
        <dbReference type="Rhea" id="RHEA-COMP:12667"/>
        <dbReference type="ChEBI" id="CHEBI:15378"/>
        <dbReference type="ChEBI" id="CHEBI:57287"/>
        <dbReference type="ChEBI" id="CHEBI:57385"/>
        <dbReference type="ChEBI" id="CHEBI:64723"/>
        <dbReference type="ChEBI" id="CHEBI:133050"/>
        <dbReference type="EC" id="2.3.1.97"/>
    </reaction>
</comment>
<dbReference type="InterPro" id="IPR022676">
    <property type="entry name" value="NMT_N"/>
</dbReference>
<proteinExistence type="inferred from homology"/>